<evidence type="ECO:0000256" key="1">
    <source>
        <dbReference type="SAM" id="Phobius"/>
    </source>
</evidence>
<reference evidence="2" key="1">
    <citation type="submission" date="2018-04" db="EMBL/GenBank/DDBJ databases">
        <title>Transcriptome assembly of Sipha flava.</title>
        <authorList>
            <person name="Scully E.D."/>
            <person name="Geib S.M."/>
            <person name="Palmer N.A."/>
            <person name="Koch K."/>
            <person name="Bradshaw J."/>
            <person name="Heng-Moss T."/>
            <person name="Sarath G."/>
        </authorList>
    </citation>
    <scope>NUCLEOTIDE SEQUENCE</scope>
</reference>
<feature type="transmembrane region" description="Helical" evidence="1">
    <location>
        <begin position="71"/>
        <end position="95"/>
    </location>
</feature>
<gene>
    <name evidence="2" type="ORF">g.70909</name>
</gene>
<accession>A0A2S2R4E9</accession>
<protein>
    <submittedName>
        <fullName evidence="2">Uncharacterized protein</fullName>
    </submittedName>
</protein>
<sequence length="103" mass="12444">MLNYQNNFIVNQPDKHLIQVLQWIPPSADTDLYGHPHNMRKIVWYQIECILKLKKKKHIIWALSSVYVDNIYFIIALEYILLINTIRFCCIYKILFIKSIKNY</sequence>
<dbReference type="AlphaFoldDB" id="A0A2S2R4E9"/>
<keyword evidence="1" id="KW-0472">Membrane</keyword>
<evidence type="ECO:0000313" key="2">
    <source>
        <dbReference type="EMBL" id="MBY84865.1"/>
    </source>
</evidence>
<name>A0A2S2R4E9_9HEMI</name>
<keyword evidence="1" id="KW-1133">Transmembrane helix</keyword>
<dbReference type="EMBL" id="GGMS01015662">
    <property type="protein sequence ID" value="MBY84865.1"/>
    <property type="molecule type" value="Transcribed_RNA"/>
</dbReference>
<organism evidence="2">
    <name type="scientific">Sipha flava</name>
    <name type="common">yellow sugarcane aphid</name>
    <dbReference type="NCBI Taxonomy" id="143950"/>
    <lineage>
        <taxon>Eukaryota</taxon>
        <taxon>Metazoa</taxon>
        <taxon>Ecdysozoa</taxon>
        <taxon>Arthropoda</taxon>
        <taxon>Hexapoda</taxon>
        <taxon>Insecta</taxon>
        <taxon>Pterygota</taxon>
        <taxon>Neoptera</taxon>
        <taxon>Paraneoptera</taxon>
        <taxon>Hemiptera</taxon>
        <taxon>Sternorrhyncha</taxon>
        <taxon>Aphidomorpha</taxon>
        <taxon>Aphidoidea</taxon>
        <taxon>Aphididae</taxon>
        <taxon>Sipha</taxon>
    </lineage>
</organism>
<proteinExistence type="predicted"/>
<keyword evidence="1" id="KW-0812">Transmembrane</keyword>